<dbReference type="Gene3D" id="3.40.50.1820">
    <property type="entry name" value="alpha/beta hydrolase"/>
    <property type="match status" value="1"/>
</dbReference>
<name>A0AAC8ZTA7_9PROT</name>
<keyword evidence="4" id="KW-1185">Reference proteome</keyword>
<feature type="domain" description="Serine aminopeptidase S33" evidence="2">
    <location>
        <begin position="62"/>
        <end position="145"/>
    </location>
</feature>
<reference evidence="4" key="1">
    <citation type="submission" date="2015-08" db="EMBL/GenBank/DDBJ databases">
        <title>Complete Genome Sequence of Azospirillum thiophilum BV-S.</title>
        <authorList>
            <person name="Fomenkov A."/>
            <person name="Vincze T."/>
            <person name="Grabovich M."/>
            <person name="Dubinina G."/>
            <person name="Orlova M."/>
            <person name="Belousova E."/>
            <person name="Roberts R.J."/>
        </authorList>
    </citation>
    <scope>NUCLEOTIDE SEQUENCE [LARGE SCALE GENOMIC DNA]</scope>
    <source>
        <strain evidence="4">BV-S</strain>
    </source>
</reference>
<dbReference type="InterPro" id="IPR029058">
    <property type="entry name" value="AB_hydrolase_fold"/>
</dbReference>
<gene>
    <name evidence="3" type="ORF">AL072_04055</name>
</gene>
<dbReference type="PANTHER" id="PTHR16138">
    <property type="entry name" value="MYCOPHENOLIC ACID ACYL-GLUCURONIDE ESTERASE, MITOCHONDRIAL"/>
    <property type="match status" value="1"/>
</dbReference>
<evidence type="ECO:0000313" key="3">
    <source>
        <dbReference type="EMBL" id="ALG70223.1"/>
    </source>
</evidence>
<dbReference type="GO" id="GO:0016787">
    <property type="term" value="F:hydrolase activity"/>
    <property type="evidence" value="ECO:0007669"/>
    <property type="project" value="UniProtKB-KW"/>
</dbReference>
<dbReference type="Pfam" id="PF12146">
    <property type="entry name" value="Hydrolase_4"/>
    <property type="match status" value="1"/>
</dbReference>
<dbReference type="InterPro" id="IPR022742">
    <property type="entry name" value="Hydrolase_4"/>
</dbReference>
<dbReference type="EMBL" id="CP012401">
    <property type="protein sequence ID" value="ALG70223.1"/>
    <property type="molecule type" value="Genomic_DNA"/>
</dbReference>
<dbReference type="KEGG" id="ati:AL072_04055"/>
<organism evidence="3 4">
    <name type="scientific">Azospirillum thiophilum</name>
    <dbReference type="NCBI Taxonomy" id="528244"/>
    <lineage>
        <taxon>Bacteria</taxon>
        <taxon>Pseudomonadati</taxon>
        <taxon>Pseudomonadota</taxon>
        <taxon>Alphaproteobacteria</taxon>
        <taxon>Rhodospirillales</taxon>
        <taxon>Azospirillaceae</taxon>
        <taxon>Azospirillum</taxon>
    </lineage>
</organism>
<dbReference type="RefSeq" id="WP_045581407.1">
    <property type="nucleotide sequence ID" value="NZ_CP012401.1"/>
</dbReference>
<dbReference type="InterPro" id="IPR052382">
    <property type="entry name" value="ABHD10_acyl-thioesterase"/>
</dbReference>
<dbReference type="SUPFAM" id="SSF53474">
    <property type="entry name" value="alpha/beta-Hydrolases"/>
    <property type="match status" value="1"/>
</dbReference>
<keyword evidence="1 3" id="KW-0378">Hydrolase</keyword>
<evidence type="ECO:0000256" key="1">
    <source>
        <dbReference type="ARBA" id="ARBA00022801"/>
    </source>
</evidence>
<evidence type="ECO:0000259" key="2">
    <source>
        <dbReference type="Pfam" id="PF12146"/>
    </source>
</evidence>
<dbReference type="PANTHER" id="PTHR16138:SF7">
    <property type="entry name" value="PALMITOYL-PROTEIN THIOESTERASE ABHD10, MITOCHONDRIAL"/>
    <property type="match status" value="1"/>
</dbReference>
<dbReference type="AlphaFoldDB" id="A0AAC8ZTA7"/>
<protein>
    <submittedName>
        <fullName evidence="3">Alpha/beta hydrolase</fullName>
    </submittedName>
</protein>
<dbReference type="Proteomes" id="UP000069935">
    <property type="component" value="Chromosome 1"/>
</dbReference>
<sequence>MTETAAHPGGAHHSLTRGAATIAYHHTPAGPAGQGKPGIMFLGGFMSDMTGSKATTLERWAVDRGLSFTRFDYQGHGASSGRFSDGTIGLWADDALAVLDRVTAGPQILVGSSMGGWMMLLTTLRRPERVAGLVGIAPAPDFTEELMWDIFEPDIRRRIMEIGVWNRPSEYGPEPQPITRALIEEGRNHMLLRGGSPIAFDGPVRLLHGQRDPDVPWQLSLRIAETLTGNDVRVILVKDGDHRLSRPQDLELLCRTVGTLADEIGTVSGDA</sequence>
<proteinExistence type="predicted"/>
<reference evidence="3 4" key="2">
    <citation type="journal article" date="2016" name="Genome Announc.">
        <title>Complete Genome Sequence of a Strain of Azospirillum thiophilum Isolated from a Sulfide Spring.</title>
        <authorList>
            <person name="Fomenkov A."/>
            <person name="Vincze T."/>
            <person name="Grabovich M."/>
            <person name="Anton B.P."/>
            <person name="Dubinina G."/>
            <person name="Orlova M."/>
            <person name="Belousova E."/>
            <person name="Roberts R.J."/>
        </authorList>
    </citation>
    <scope>NUCLEOTIDE SEQUENCE [LARGE SCALE GENOMIC DNA]</scope>
    <source>
        <strain evidence="3 4">BV-S</strain>
    </source>
</reference>
<evidence type="ECO:0000313" key="4">
    <source>
        <dbReference type="Proteomes" id="UP000069935"/>
    </source>
</evidence>
<accession>A0AAC8ZTA7</accession>